<organism evidence="2 3">
    <name type="scientific">Mycena rosella</name>
    <name type="common">Pink bonnet</name>
    <name type="synonym">Agaricus rosellus</name>
    <dbReference type="NCBI Taxonomy" id="1033263"/>
    <lineage>
        <taxon>Eukaryota</taxon>
        <taxon>Fungi</taxon>
        <taxon>Dikarya</taxon>
        <taxon>Basidiomycota</taxon>
        <taxon>Agaricomycotina</taxon>
        <taxon>Agaricomycetes</taxon>
        <taxon>Agaricomycetidae</taxon>
        <taxon>Agaricales</taxon>
        <taxon>Marasmiineae</taxon>
        <taxon>Mycenaceae</taxon>
        <taxon>Mycena</taxon>
    </lineage>
</organism>
<reference evidence="2" key="1">
    <citation type="submission" date="2023-03" db="EMBL/GenBank/DDBJ databases">
        <title>Massive genome expansion in bonnet fungi (Mycena s.s.) driven by repeated elements and novel gene families across ecological guilds.</title>
        <authorList>
            <consortium name="Lawrence Berkeley National Laboratory"/>
            <person name="Harder C.B."/>
            <person name="Miyauchi S."/>
            <person name="Viragh M."/>
            <person name="Kuo A."/>
            <person name="Thoen E."/>
            <person name="Andreopoulos B."/>
            <person name="Lu D."/>
            <person name="Skrede I."/>
            <person name="Drula E."/>
            <person name="Henrissat B."/>
            <person name="Morin E."/>
            <person name="Kohler A."/>
            <person name="Barry K."/>
            <person name="LaButti K."/>
            <person name="Morin E."/>
            <person name="Salamov A."/>
            <person name="Lipzen A."/>
            <person name="Mereny Z."/>
            <person name="Hegedus B."/>
            <person name="Baldrian P."/>
            <person name="Stursova M."/>
            <person name="Weitz H."/>
            <person name="Taylor A."/>
            <person name="Grigoriev I.V."/>
            <person name="Nagy L.G."/>
            <person name="Martin F."/>
            <person name="Kauserud H."/>
        </authorList>
    </citation>
    <scope>NUCLEOTIDE SEQUENCE</scope>
    <source>
        <strain evidence="2">CBHHK067</strain>
    </source>
</reference>
<comment type="caution">
    <text evidence="2">The sequence shown here is derived from an EMBL/GenBank/DDBJ whole genome shotgun (WGS) entry which is preliminary data.</text>
</comment>
<feature type="region of interest" description="Disordered" evidence="1">
    <location>
        <begin position="15"/>
        <end position="79"/>
    </location>
</feature>
<feature type="compositionally biased region" description="Basic residues" evidence="1">
    <location>
        <begin position="16"/>
        <end position="25"/>
    </location>
</feature>
<evidence type="ECO:0000313" key="2">
    <source>
        <dbReference type="EMBL" id="KAJ7710657.1"/>
    </source>
</evidence>
<feature type="compositionally biased region" description="Basic residues" evidence="1">
    <location>
        <begin position="39"/>
        <end position="49"/>
    </location>
</feature>
<evidence type="ECO:0000256" key="1">
    <source>
        <dbReference type="SAM" id="MobiDB-lite"/>
    </source>
</evidence>
<keyword evidence="3" id="KW-1185">Reference proteome</keyword>
<dbReference type="EMBL" id="JARKIE010000001">
    <property type="protein sequence ID" value="KAJ7710657.1"/>
    <property type="molecule type" value="Genomic_DNA"/>
</dbReference>
<dbReference type="AlphaFoldDB" id="A0AAD7MCI2"/>
<dbReference type="Proteomes" id="UP001221757">
    <property type="component" value="Unassembled WGS sequence"/>
</dbReference>
<feature type="region of interest" description="Disordered" evidence="1">
    <location>
        <begin position="169"/>
        <end position="189"/>
    </location>
</feature>
<accession>A0AAD7MCI2</accession>
<gene>
    <name evidence="2" type="ORF">B0H17DRAFT_1123776</name>
</gene>
<feature type="compositionally biased region" description="Basic and acidic residues" evidence="1">
    <location>
        <begin position="169"/>
        <end position="182"/>
    </location>
</feature>
<sequence>MTFASFAIFATLSPCQRRRQPRPARRWAPSRSSGAPLHKATRPRRRSGGARRSSAPNDTSGHGILAVRSSPRRHCGARLTVPGSAAGAWRRCELALQRHDDGRRRSGTSGGGAAAAAVRWRHRWRQRPRQFLWVGLHFNRRRSTDAENYNPLQRDRGQHLEPLPHRELQEPEQHDHHARDVHPAPQPCARPDAGVAMVGVREPARGRPDVLDSLVFIGTQATSVLAIGSATNYVPTLVGTGVGAFVALEQDLGGLNPADAATEPGLLISFTPAA</sequence>
<proteinExistence type="predicted"/>
<name>A0AAD7MCI2_MYCRO</name>
<protein>
    <submittedName>
        <fullName evidence="2">Uncharacterized protein</fullName>
    </submittedName>
</protein>
<evidence type="ECO:0000313" key="3">
    <source>
        <dbReference type="Proteomes" id="UP001221757"/>
    </source>
</evidence>